<reference evidence="1 2" key="1">
    <citation type="journal article" date="2017" name="Mol. Ecol.">
        <title>Comparative and population genomic landscape of Phellinus noxius: A hypervariable fungus causing root rot in trees.</title>
        <authorList>
            <person name="Chung C.L."/>
            <person name="Lee T.J."/>
            <person name="Akiba M."/>
            <person name="Lee H.H."/>
            <person name="Kuo T.H."/>
            <person name="Liu D."/>
            <person name="Ke H.M."/>
            <person name="Yokoi T."/>
            <person name="Roa M.B."/>
            <person name="Lu M.J."/>
            <person name="Chang Y.Y."/>
            <person name="Ann P.J."/>
            <person name="Tsai J.N."/>
            <person name="Chen C.Y."/>
            <person name="Tzean S.S."/>
            <person name="Ota Y."/>
            <person name="Hattori T."/>
            <person name="Sahashi N."/>
            <person name="Liou R.F."/>
            <person name="Kikuchi T."/>
            <person name="Tsai I.J."/>
        </authorList>
    </citation>
    <scope>NUCLEOTIDE SEQUENCE [LARGE SCALE GENOMIC DNA]</scope>
    <source>
        <strain evidence="1 2">FFPRI411160</strain>
    </source>
</reference>
<accession>A0A286UJF4</accession>
<dbReference type="Proteomes" id="UP000217199">
    <property type="component" value="Unassembled WGS sequence"/>
</dbReference>
<proteinExistence type="predicted"/>
<keyword evidence="2" id="KW-1185">Reference proteome</keyword>
<evidence type="ECO:0000313" key="2">
    <source>
        <dbReference type="Proteomes" id="UP000217199"/>
    </source>
</evidence>
<comment type="caution">
    <text evidence="1">The sequence shown here is derived from an EMBL/GenBank/DDBJ whole genome shotgun (WGS) entry which is preliminary data.</text>
</comment>
<sequence length="78" mass="8907">MRIVSHYDPGYKWVHHSACWGVLKVEIIEVIETLLLNTSLKISIFDQGKHMAPTRYTANNVDIFVAGCNECNNIDRNC</sequence>
<gene>
    <name evidence="1" type="ORF">PNOK_0466100</name>
</gene>
<evidence type="ECO:0000313" key="1">
    <source>
        <dbReference type="EMBL" id="PAV19727.1"/>
    </source>
</evidence>
<dbReference type="EMBL" id="NBII01000004">
    <property type="protein sequence ID" value="PAV19727.1"/>
    <property type="molecule type" value="Genomic_DNA"/>
</dbReference>
<name>A0A286UJF4_9AGAM</name>
<protein>
    <submittedName>
        <fullName evidence="1">Uncharacterized protein</fullName>
    </submittedName>
</protein>
<dbReference type="AlphaFoldDB" id="A0A286UJF4"/>
<organism evidence="1 2">
    <name type="scientific">Pyrrhoderma noxium</name>
    <dbReference type="NCBI Taxonomy" id="2282107"/>
    <lineage>
        <taxon>Eukaryota</taxon>
        <taxon>Fungi</taxon>
        <taxon>Dikarya</taxon>
        <taxon>Basidiomycota</taxon>
        <taxon>Agaricomycotina</taxon>
        <taxon>Agaricomycetes</taxon>
        <taxon>Hymenochaetales</taxon>
        <taxon>Hymenochaetaceae</taxon>
        <taxon>Pyrrhoderma</taxon>
    </lineage>
</organism>
<dbReference type="InParanoid" id="A0A286UJF4"/>